<dbReference type="OrthoDB" id="6372437at2759"/>
<feature type="compositionally biased region" description="Polar residues" evidence="1">
    <location>
        <begin position="168"/>
        <end position="177"/>
    </location>
</feature>
<protein>
    <submittedName>
        <fullName evidence="2">Uncharacterized protein</fullName>
    </submittedName>
</protein>
<evidence type="ECO:0000256" key="1">
    <source>
        <dbReference type="SAM" id="MobiDB-lite"/>
    </source>
</evidence>
<feature type="region of interest" description="Disordered" evidence="1">
    <location>
        <begin position="78"/>
        <end position="98"/>
    </location>
</feature>
<proteinExistence type="predicted"/>
<dbReference type="EMBL" id="CAKKLH010000328">
    <property type="protein sequence ID" value="CAH0112581.1"/>
    <property type="molecule type" value="Genomic_DNA"/>
</dbReference>
<accession>A0A8J2S1M9</accession>
<feature type="region of interest" description="Disordered" evidence="1">
    <location>
        <begin position="165"/>
        <end position="184"/>
    </location>
</feature>
<sequence>MVFSVVKIVESDEIVVVPVHWYQFTDNKCAWPIKDAAKRAEREEVFSLRWPRHMVNSYRNVVSRSEAILNGSADTEVSDSAKAFQEQDNSKTRPKRATVKKVITEDSLPESEEDRLDHIAGIGGVKDLEATWSTPSPSTSKRVHPVSFTNPVFQIENRMDPTEVGRLNKSNLPQSDESIGAVQW</sequence>
<evidence type="ECO:0000313" key="3">
    <source>
        <dbReference type="Proteomes" id="UP000789390"/>
    </source>
</evidence>
<gene>
    <name evidence="2" type="ORF">DGAL_LOCUS16316</name>
</gene>
<organism evidence="2 3">
    <name type="scientific">Daphnia galeata</name>
    <dbReference type="NCBI Taxonomy" id="27404"/>
    <lineage>
        <taxon>Eukaryota</taxon>
        <taxon>Metazoa</taxon>
        <taxon>Ecdysozoa</taxon>
        <taxon>Arthropoda</taxon>
        <taxon>Crustacea</taxon>
        <taxon>Branchiopoda</taxon>
        <taxon>Diplostraca</taxon>
        <taxon>Cladocera</taxon>
        <taxon>Anomopoda</taxon>
        <taxon>Daphniidae</taxon>
        <taxon>Daphnia</taxon>
    </lineage>
</organism>
<name>A0A8J2S1M9_9CRUS</name>
<keyword evidence="3" id="KW-1185">Reference proteome</keyword>
<dbReference type="AlphaFoldDB" id="A0A8J2S1M9"/>
<dbReference type="Proteomes" id="UP000789390">
    <property type="component" value="Unassembled WGS sequence"/>
</dbReference>
<reference evidence="2" key="1">
    <citation type="submission" date="2021-11" db="EMBL/GenBank/DDBJ databases">
        <authorList>
            <person name="Schell T."/>
        </authorList>
    </citation>
    <scope>NUCLEOTIDE SEQUENCE</scope>
    <source>
        <strain evidence="2">M5</strain>
    </source>
</reference>
<comment type="caution">
    <text evidence="2">The sequence shown here is derived from an EMBL/GenBank/DDBJ whole genome shotgun (WGS) entry which is preliminary data.</text>
</comment>
<evidence type="ECO:0000313" key="2">
    <source>
        <dbReference type="EMBL" id="CAH0112581.1"/>
    </source>
</evidence>